<protein>
    <submittedName>
        <fullName evidence="1">Uncharacterized protein</fullName>
    </submittedName>
</protein>
<proteinExistence type="predicted"/>
<comment type="caution">
    <text evidence="1">The sequence shown here is derived from an EMBL/GenBank/DDBJ whole genome shotgun (WGS) entry which is preliminary data.</text>
</comment>
<accession>X1L6L3</accession>
<feature type="non-terminal residue" evidence="1">
    <location>
        <position position="1"/>
    </location>
</feature>
<dbReference type="EMBL" id="BARV01005430">
    <property type="protein sequence ID" value="GAI14967.1"/>
    <property type="molecule type" value="Genomic_DNA"/>
</dbReference>
<evidence type="ECO:0000313" key="1">
    <source>
        <dbReference type="EMBL" id="GAI14967.1"/>
    </source>
</evidence>
<gene>
    <name evidence="1" type="ORF">S06H3_11290</name>
</gene>
<name>X1L6L3_9ZZZZ</name>
<sequence>AYALYKVADYCYDVNYVFKDLMWGWLDLCDWLDHLWDELGDLWDDLDTLWDYVYTTLKGLVNDAVAIATNALNQVIVAYDMAVDAWNYATGWLTDRANEAYNKAVWAYEQIASAVTASAQEIYAWVIGIPTEIRSFIDGVVADIKAWVETYTPIAITAALAAIAAPINLINLWFDDIQNFFNDPLGWLWNKIWSYLERYW</sequence>
<reference evidence="1" key="1">
    <citation type="journal article" date="2014" name="Front. Microbiol.">
        <title>High frequency of phylogenetically diverse reductive dehalogenase-homologous genes in deep subseafloor sedimentary metagenomes.</title>
        <authorList>
            <person name="Kawai M."/>
            <person name="Futagami T."/>
            <person name="Toyoda A."/>
            <person name="Takaki Y."/>
            <person name="Nishi S."/>
            <person name="Hori S."/>
            <person name="Arai W."/>
            <person name="Tsubouchi T."/>
            <person name="Morono Y."/>
            <person name="Uchiyama I."/>
            <person name="Ito T."/>
            <person name="Fujiyama A."/>
            <person name="Inagaki F."/>
            <person name="Takami H."/>
        </authorList>
    </citation>
    <scope>NUCLEOTIDE SEQUENCE</scope>
    <source>
        <strain evidence="1">Expedition CK06-06</strain>
    </source>
</reference>
<organism evidence="1">
    <name type="scientific">marine sediment metagenome</name>
    <dbReference type="NCBI Taxonomy" id="412755"/>
    <lineage>
        <taxon>unclassified sequences</taxon>
        <taxon>metagenomes</taxon>
        <taxon>ecological metagenomes</taxon>
    </lineage>
</organism>
<dbReference type="AlphaFoldDB" id="X1L6L3"/>